<keyword evidence="2" id="KW-0012">Acyltransferase</keyword>
<keyword evidence="5" id="KW-1185">Reference proteome</keyword>
<dbReference type="EMBL" id="JAMBEP010000001">
    <property type="protein sequence ID" value="MCL1634124.1"/>
    <property type="molecule type" value="Genomic_DNA"/>
</dbReference>
<proteinExistence type="predicted"/>
<feature type="domain" description="N-acetyltransferase" evidence="3">
    <location>
        <begin position="5"/>
        <end position="148"/>
    </location>
</feature>
<evidence type="ECO:0000259" key="3">
    <source>
        <dbReference type="PROSITE" id="PS51186"/>
    </source>
</evidence>
<dbReference type="CDD" id="cd04301">
    <property type="entry name" value="NAT_SF"/>
    <property type="match status" value="1"/>
</dbReference>
<sequence>MAPGIAIRLLTPADAEALVSAAPGVFDHEVDPALAAEFLSDPRHHMATAFDGPTVVGMASAVHYVHPDKPAEMWVNEVGVAPTHEGRGLGRAMLRALFERARALGCREAWVCTERDNRAARRMYAAVGGAEQEMVYVTFALDDERTLA</sequence>
<dbReference type="InterPro" id="IPR000182">
    <property type="entry name" value="GNAT_dom"/>
</dbReference>
<keyword evidence="1" id="KW-0808">Transferase</keyword>
<gene>
    <name evidence="4" type="ORF">M2650_05695</name>
</gene>
<evidence type="ECO:0000256" key="1">
    <source>
        <dbReference type="ARBA" id="ARBA00022679"/>
    </source>
</evidence>
<name>A0ABT0MGW7_9GAMM</name>
<accession>A0ABT0MGW7</accession>
<evidence type="ECO:0000313" key="5">
    <source>
        <dbReference type="Proteomes" id="UP001431217"/>
    </source>
</evidence>
<dbReference type="Pfam" id="PF00583">
    <property type="entry name" value="Acetyltransf_1"/>
    <property type="match status" value="1"/>
</dbReference>
<evidence type="ECO:0000256" key="2">
    <source>
        <dbReference type="ARBA" id="ARBA00023315"/>
    </source>
</evidence>
<comment type="caution">
    <text evidence="4">The sequence shown here is derived from an EMBL/GenBank/DDBJ whole genome shotgun (WGS) entry which is preliminary data.</text>
</comment>
<dbReference type="PROSITE" id="PS51186">
    <property type="entry name" value="GNAT"/>
    <property type="match status" value="1"/>
</dbReference>
<dbReference type="InterPro" id="IPR016181">
    <property type="entry name" value="Acyl_CoA_acyltransferase"/>
</dbReference>
<dbReference type="PANTHER" id="PTHR43877">
    <property type="entry name" value="AMINOALKYLPHOSPHONATE N-ACETYLTRANSFERASE-RELATED-RELATED"/>
    <property type="match status" value="1"/>
</dbReference>
<dbReference type="Proteomes" id="UP001431217">
    <property type="component" value="Unassembled WGS sequence"/>
</dbReference>
<protein>
    <submittedName>
        <fullName evidence="4">GNAT family N-acetyltransferase</fullName>
    </submittedName>
</protein>
<dbReference type="SUPFAM" id="SSF55729">
    <property type="entry name" value="Acyl-CoA N-acyltransferases (Nat)"/>
    <property type="match status" value="1"/>
</dbReference>
<reference evidence="4 5" key="1">
    <citation type="submission" date="2022-05" db="EMBL/GenBank/DDBJ databases">
        <title>Luteimonas sp. SX5, whole genome shotgun sequencing project.</title>
        <authorList>
            <person name="Zhao G."/>
            <person name="Shen L."/>
        </authorList>
    </citation>
    <scope>NUCLEOTIDE SEQUENCE [LARGE SCALE GENOMIC DNA]</scope>
    <source>
        <strain evidence="4 5">SX5</strain>
    </source>
</reference>
<dbReference type="Gene3D" id="3.40.630.30">
    <property type="match status" value="1"/>
</dbReference>
<dbReference type="RefSeq" id="WP_249472347.1">
    <property type="nucleotide sequence ID" value="NZ_JAMBEP010000001.1"/>
</dbReference>
<dbReference type="InterPro" id="IPR050832">
    <property type="entry name" value="Bact_Acetyltransf"/>
</dbReference>
<evidence type="ECO:0000313" key="4">
    <source>
        <dbReference type="EMBL" id="MCL1634124.1"/>
    </source>
</evidence>
<organism evidence="4 5">
    <name type="scientific">Luteimonas galliterrae</name>
    <dbReference type="NCBI Taxonomy" id="2940486"/>
    <lineage>
        <taxon>Bacteria</taxon>
        <taxon>Pseudomonadati</taxon>
        <taxon>Pseudomonadota</taxon>
        <taxon>Gammaproteobacteria</taxon>
        <taxon>Lysobacterales</taxon>
        <taxon>Lysobacteraceae</taxon>
        <taxon>Luteimonas</taxon>
    </lineage>
</organism>